<comment type="subcellular location">
    <subcellularLocation>
        <location evidence="1 12">Cytoplasm</location>
    </subcellularLocation>
</comment>
<keyword evidence="6 12" id="KW-0808">Transferase</keyword>
<evidence type="ECO:0000256" key="7">
    <source>
        <dbReference type="ARBA" id="ARBA00022694"/>
    </source>
</evidence>
<feature type="binding site" evidence="13">
    <location>
        <position position="66"/>
    </location>
    <ligand>
        <name>ATP</name>
        <dbReference type="ChEBI" id="CHEBI:30616"/>
    </ligand>
</feature>
<reference evidence="16" key="1">
    <citation type="submission" date="2018-04" db="EMBL/GenBank/DDBJ databases">
        <title>Complete genome sequence of Sulfodiicoccus acidiphilus strain HS-1.</title>
        <authorList>
            <person name="Sakai H.D."/>
            <person name="Kurosawa N."/>
        </authorList>
    </citation>
    <scope>NUCLEOTIDE SEQUENCE [LARGE SCALE GENOMIC DNA]</scope>
    <source>
        <strain evidence="16">HS-1</strain>
    </source>
</reference>
<dbReference type="PANTHER" id="PTHR17490">
    <property type="entry name" value="SUA5"/>
    <property type="match status" value="1"/>
</dbReference>
<dbReference type="SUPFAM" id="SSF55821">
    <property type="entry name" value="YrdC/RibB"/>
    <property type="match status" value="1"/>
</dbReference>
<dbReference type="GO" id="GO:0061710">
    <property type="term" value="F:L-threonylcarbamoyladenylate synthase"/>
    <property type="evidence" value="ECO:0007669"/>
    <property type="project" value="UniProtKB-EC"/>
</dbReference>
<dbReference type="Proteomes" id="UP000276741">
    <property type="component" value="Chromosome"/>
</dbReference>
<dbReference type="GO" id="GO:0005524">
    <property type="term" value="F:ATP binding"/>
    <property type="evidence" value="ECO:0007669"/>
    <property type="project" value="UniProtKB-UniRule"/>
</dbReference>
<feature type="binding site" evidence="13">
    <location>
        <position position="71"/>
    </location>
    <ligand>
        <name>L-threonine</name>
        <dbReference type="ChEBI" id="CHEBI:57926"/>
    </ligand>
</feature>
<dbReference type="PIRSF" id="PIRSF004930">
    <property type="entry name" value="Tln_factor_SUA5"/>
    <property type="match status" value="1"/>
</dbReference>
<evidence type="ECO:0000256" key="6">
    <source>
        <dbReference type="ARBA" id="ARBA00022679"/>
    </source>
</evidence>
<feature type="binding site" evidence="13">
    <location>
        <position position="145"/>
    </location>
    <ligand>
        <name>L-threonine</name>
        <dbReference type="ChEBI" id="CHEBI:57926"/>
    </ligand>
</feature>
<feature type="binding site" evidence="13">
    <location>
        <position position="39"/>
    </location>
    <ligand>
        <name>L-threonine</name>
        <dbReference type="ChEBI" id="CHEBI:57926"/>
    </ligand>
</feature>
<dbReference type="GO" id="GO:0003725">
    <property type="term" value="F:double-stranded RNA binding"/>
    <property type="evidence" value="ECO:0007669"/>
    <property type="project" value="UniProtKB-UniRule"/>
</dbReference>
<comment type="catalytic activity">
    <reaction evidence="11 12">
        <text>L-threonine + hydrogencarbonate + ATP = L-threonylcarbamoyladenylate + diphosphate + H2O</text>
        <dbReference type="Rhea" id="RHEA:36407"/>
        <dbReference type="ChEBI" id="CHEBI:15377"/>
        <dbReference type="ChEBI" id="CHEBI:17544"/>
        <dbReference type="ChEBI" id="CHEBI:30616"/>
        <dbReference type="ChEBI" id="CHEBI:33019"/>
        <dbReference type="ChEBI" id="CHEBI:57926"/>
        <dbReference type="ChEBI" id="CHEBI:73682"/>
        <dbReference type="EC" id="2.7.7.87"/>
    </reaction>
</comment>
<proteinExistence type="inferred from homology"/>
<feature type="binding site" evidence="13">
    <location>
        <position position="125"/>
    </location>
    <ligand>
        <name>L-threonine</name>
        <dbReference type="ChEBI" id="CHEBI:57926"/>
    </ligand>
</feature>
<dbReference type="AlphaFoldDB" id="A0A348B0U9"/>
<feature type="binding site" evidence="13">
    <location>
        <position position="62"/>
    </location>
    <ligand>
        <name>ATP</name>
        <dbReference type="ChEBI" id="CHEBI:30616"/>
    </ligand>
</feature>
<feature type="domain" description="YrdC-like" evidence="14">
    <location>
        <begin position="17"/>
        <end position="203"/>
    </location>
</feature>
<dbReference type="InterPro" id="IPR010923">
    <property type="entry name" value="T(6)A37_SUA5"/>
</dbReference>
<feature type="binding site" evidence="13">
    <location>
        <position position="121"/>
    </location>
    <ligand>
        <name>ATP</name>
        <dbReference type="ChEBI" id="CHEBI:30616"/>
    </ligand>
</feature>
<feature type="binding site" evidence="13">
    <location>
        <position position="240"/>
    </location>
    <ligand>
        <name>ATP</name>
        <dbReference type="ChEBI" id="CHEBI:30616"/>
    </ligand>
</feature>
<dbReference type="FunFam" id="3.40.50.11030:FF:000001">
    <property type="entry name" value="Threonylcarbamoyl-AMP synthase"/>
    <property type="match status" value="1"/>
</dbReference>
<dbReference type="InterPro" id="IPR038385">
    <property type="entry name" value="Sua5/YwlC_C"/>
</dbReference>
<dbReference type="OrthoDB" id="39992at2157"/>
<dbReference type="GO" id="GO:0008033">
    <property type="term" value="P:tRNA processing"/>
    <property type="evidence" value="ECO:0007669"/>
    <property type="project" value="UniProtKB-KW"/>
</dbReference>
<keyword evidence="5 12" id="KW-0963">Cytoplasm</keyword>
<dbReference type="EC" id="2.7.7.87" evidence="3 12"/>
<evidence type="ECO:0000256" key="11">
    <source>
        <dbReference type="ARBA" id="ARBA00048366"/>
    </source>
</evidence>
<dbReference type="InterPro" id="IPR017945">
    <property type="entry name" value="DHBP_synth_RibB-like_a/b_dom"/>
</dbReference>
<comment type="similarity">
    <text evidence="2 12">Belongs to the SUA5 family.</text>
</comment>
<evidence type="ECO:0000313" key="16">
    <source>
        <dbReference type="Proteomes" id="UP000276741"/>
    </source>
</evidence>
<accession>A0A348B0U9</accession>
<keyword evidence="9 12" id="KW-0547">Nucleotide-binding</keyword>
<organism evidence="15 16">
    <name type="scientific">Sulfodiicoccus acidiphilus</name>
    <dbReference type="NCBI Taxonomy" id="1670455"/>
    <lineage>
        <taxon>Archaea</taxon>
        <taxon>Thermoproteota</taxon>
        <taxon>Thermoprotei</taxon>
        <taxon>Sulfolobales</taxon>
        <taxon>Sulfolobaceae</taxon>
        <taxon>Sulfodiicoccus</taxon>
    </lineage>
</organism>
<evidence type="ECO:0000256" key="10">
    <source>
        <dbReference type="ARBA" id="ARBA00022840"/>
    </source>
</evidence>
<dbReference type="GO" id="GO:0006450">
    <property type="term" value="P:regulation of translational fidelity"/>
    <property type="evidence" value="ECO:0007669"/>
    <property type="project" value="TreeGrafter"/>
</dbReference>
<keyword evidence="7 12" id="KW-0819">tRNA processing</keyword>
<keyword evidence="10 12" id="KW-0067">ATP-binding</keyword>
<dbReference type="GO" id="GO:0000049">
    <property type="term" value="F:tRNA binding"/>
    <property type="evidence" value="ECO:0007669"/>
    <property type="project" value="TreeGrafter"/>
</dbReference>
<keyword evidence="8 12" id="KW-0548">Nucleotidyltransferase</keyword>
<evidence type="ECO:0000256" key="12">
    <source>
        <dbReference type="PIRNR" id="PIRNR004930"/>
    </source>
</evidence>
<dbReference type="KEGG" id="sacd:HS1genome_0190"/>
<comment type="function">
    <text evidence="12">Required for the formation of a threonylcarbamoyl group on adenosine at position 37 (t(6)A37) in tRNAs that read codons beginning with adenine.</text>
</comment>
<dbReference type="InterPro" id="IPR006070">
    <property type="entry name" value="Sua5-like_dom"/>
</dbReference>
<feature type="binding site" evidence="13">
    <location>
        <position position="155"/>
    </location>
    <ligand>
        <name>ATP</name>
        <dbReference type="ChEBI" id="CHEBI:30616"/>
    </ligand>
</feature>
<protein>
    <recommendedName>
        <fullName evidence="4 12">Threonylcarbamoyl-AMP synthase</fullName>
        <shortName evidence="12">TC-AMP synthase</shortName>
        <ecNumber evidence="3 12">2.7.7.87</ecNumber>
    </recommendedName>
    <alternativeName>
        <fullName evidence="12">L-threonylcarbamoyladenylate synthase</fullName>
    </alternativeName>
</protein>
<dbReference type="InterPro" id="IPR005145">
    <property type="entry name" value="Sua5_C"/>
</dbReference>
<sequence>MKVQTRVLTVDPLNPQAEVIAEAAKVIRSGGLVAFPTETVYGLGANAYDPQAATRIFLAKGRPSDNPLIVHIADKEQLFEVATEVPEKALEIAEVFWPGPLTIILRKTDKIPPQTTGGLDTVAIRMPAHPVALQLIKESGVPIAAPSANRSGKPSPTTASHVVEDLFGVVELILDGGNVFFGVESTVVDLTKEPPILYRPGPLGPEDLEKYLGRVELPDVARGMVFAEKAMAPGMKYRHYAPEKKLLVVEKRSELDNVVRLLANRMDVALLASKETINALKGIPKCNIELGSSSDLYEIAKNLFGAFRALDKSECQVGVMEPFPERGIGLAIMNRARKASGMAIIKKVEDVWKYVQ</sequence>
<dbReference type="NCBIfam" id="TIGR00057">
    <property type="entry name" value="L-threonylcarbamoyladenylate synthase"/>
    <property type="match status" value="1"/>
</dbReference>
<feature type="binding site" evidence="13">
    <location>
        <position position="185"/>
    </location>
    <ligand>
        <name>L-threonine</name>
        <dbReference type="ChEBI" id="CHEBI:57926"/>
    </ligand>
</feature>
<feature type="binding site" evidence="13">
    <location>
        <position position="199"/>
    </location>
    <ligand>
        <name>ATP</name>
        <dbReference type="ChEBI" id="CHEBI:30616"/>
    </ligand>
</feature>
<gene>
    <name evidence="15" type="ORF">HS1genome_0190</name>
</gene>
<dbReference type="FunFam" id="3.90.870.10:FF:000008">
    <property type="entry name" value="Threonylcarbamoyl-AMP synthase"/>
    <property type="match status" value="1"/>
</dbReference>
<evidence type="ECO:0000259" key="14">
    <source>
        <dbReference type="PROSITE" id="PS51163"/>
    </source>
</evidence>
<evidence type="ECO:0000256" key="1">
    <source>
        <dbReference type="ARBA" id="ARBA00004496"/>
    </source>
</evidence>
<dbReference type="GeneID" id="38665685"/>
<dbReference type="EMBL" id="AP018553">
    <property type="protein sequence ID" value="BBD71801.1"/>
    <property type="molecule type" value="Genomic_DNA"/>
</dbReference>
<dbReference type="Pfam" id="PF03481">
    <property type="entry name" value="Sua5_C"/>
    <property type="match status" value="1"/>
</dbReference>
<evidence type="ECO:0000256" key="4">
    <source>
        <dbReference type="ARBA" id="ARBA00015492"/>
    </source>
</evidence>
<dbReference type="PROSITE" id="PS51163">
    <property type="entry name" value="YRDC"/>
    <property type="match status" value="1"/>
</dbReference>
<dbReference type="Gene3D" id="3.40.50.11030">
    <property type="entry name" value="Threonylcarbamoyl-AMP synthase, C-terminal domain"/>
    <property type="match status" value="1"/>
</dbReference>
<evidence type="ECO:0000256" key="13">
    <source>
        <dbReference type="PIRSR" id="PIRSR004930-1"/>
    </source>
</evidence>
<dbReference type="InterPro" id="IPR050156">
    <property type="entry name" value="TC-AMP_synthase_SUA5"/>
</dbReference>
<name>A0A348B0U9_9CREN</name>
<dbReference type="GO" id="GO:0005737">
    <property type="term" value="C:cytoplasm"/>
    <property type="evidence" value="ECO:0007669"/>
    <property type="project" value="UniProtKB-SubCell"/>
</dbReference>
<evidence type="ECO:0000256" key="2">
    <source>
        <dbReference type="ARBA" id="ARBA00007663"/>
    </source>
</evidence>
<evidence type="ECO:0000256" key="8">
    <source>
        <dbReference type="ARBA" id="ARBA00022695"/>
    </source>
</evidence>
<dbReference type="Gene3D" id="3.90.870.10">
    <property type="entry name" value="DHBP synthase"/>
    <property type="match status" value="1"/>
</dbReference>
<evidence type="ECO:0000256" key="9">
    <source>
        <dbReference type="ARBA" id="ARBA00022741"/>
    </source>
</evidence>
<feature type="binding site" evidence="13">
    <location>
        <position position="147"/>
    </location>
    <ligand>
        <name>ATP</name>
        <dbReference type="ChEBI" id="CHEBI:30616"/>
    </ligand>
</feature>
<evidence type="ECO:0000256" key="5">
    <source>
        <dbReference type="ARBA" id="ARBA00022490"/>
    </source>
</evidence>
<evidence type="ECO:0000313" key="15">
    <source>
        <dbReference type="EMBL" id="BBD71801.1"/>
    </source>
</evidence>
<dbReference type="Pfam" id="PF01300">
    <property type="entry name" value="Sua5_yciO_yrdC"/>
    <property type="match status" value="1"/>
</dbReference>
<keyword evidence="16" id="KW-1185">Reference proteome</keyword>
<dbReference type="PANTHER" id="PTHR17490:SF16">
    <property type="entry name" value="THREONYLCARBAMOYL-AMP SYNTHASE"/>
    <property type="match status" value="1"/>
</dbReference>
<evidence type="ECO:0000256" key="3">
    <source>
        <dbReference type="ARBA" id="ARBA00012584"/>
    </source>
</evidence>
<dbReference type="RefSeq" id="WP_126449123.1">
    <property type="nucleotide sequence ID" value="NZ_AP018553.1"/>
</dbReference>